<evidence type="ECO:0000256" key="7">
    <source>
        <dbReference type="PROSITE-ProRule" id="PRU00042"/>
    </source>
</evidence>
<organism evidence="9 10">
    <name type="scientific">Genlisea aurea</name>
    <dbReference type="NCBI Taxonomy" id="192259"/>
    <lineage>
        <taxon>Eukaryota</taxon>
        <taxon>Viridiplantae</taxon>
        <taxon>Streptophyta</taxon>
        <taxon>Embryophyta</taxon>
        <taxon>Tracheophyta</taxon>
        <taxon>Spermatophyta</taxon>
        <taxon>Magnoliopsida</taxon>
        <taxon>eudicotyledons</taxon>
        <taxon>Gunneridae</taxon>
        <taxon>Pentapetalae</taxon>
        <taxon>asterids</taxon>
        <taxon>lamiids</taxon>
        <taxon>Lamiales</taxon>
        <taxon>Lentibulariaceae</taxon>
        <taxon>Genlisea</taxon>
    </lineage>
</organism>
<name>S8D9S7_9LAMI</name>
<keyword evidence="4" id="KW-0862">Zinc</keyword>
<dbReference type="InterPro" id="IPR036236">
    <property type="entry name" value="Znf_C2H2_sf"/>
</dbReference>
<feature type="domain" description="C2H2-type" evidence="8">
    <location>
        <begin position="59"/>
        <end position="81"/>
    </location>
</feature>
<dbReference type="GO" id="GO:0008270">
    <property type="term" value="F:zinc ion binding"/>
    <property type="evidence" value="ECO:0007669"/>
    <property type="project" value="UniProtKB-KW"/>
</dbReference>
<dbReference type="GO" id="GO:0003700">
    <property type="term" value="F:DNA-binding transcription factor activity"/>
    <property type="evidence" value="ECO:0007669"/>
    <property type="project" value="InterPro"/>
</dbReference>
<dbReference type="GO" id="GO:0000976">
    <property type="term" value="F:transcription cis-regulatory region binding"/>
    <property type="evidence" value="ECO:0007669"/>
    <property type="project" value="TreeGrafter"/>
</dbReference>
<dbReference type="PROSITE" id="PS50157">
    <property type="entry name" value="ZINC_FINGER_C2H2_2"/>
    <property type="match status" value="2"/>
</dbReference>
<evidence type="ECO:0000313" key="9">
    <source>
        <dbReference type="EMBL" id="EPS59413.1"/>
    </source>
</evidence>
<evidence type="ECO:0000256" key="4">
    <source>
        <dbReference type="ARBA" id="ARBA00022833"/>
    </source>
</evidence>
<dbReference type="InterPro" id="IPR044653">
    <property type="entry name" value="AZF1/2/3-like"/>
</dbReference>
<evidence type="ECO:0000313" key="10">
    <source>
        <dbReference type="Proteomes" id="UP000015453"/>
    </source>
</evidence>
<evidence type="ECO:0000259" key="8">
    <source>
        <dbReference type="PROSITE" id="PS50157"/>
    </source>
</evidence>
<dbReference type="Proteomes" id="UP000015453">
    <property type="component" value="Unassembled WGS sequence"/>
</dbReference>
<proteinExistence type="predicted"/>
<keyword evidence="1" id="KW-0479">Metal-binding</keyword>
<dbReference type="PANTHER" id="PTHR45988">
    <property type="entry name" value="C2H2 TYPE ZINC FINGER TRANSCRIPTION FACTOR FAMILY-RELATED"/>
    <property type="match status" value="1"/>
</dbReference>
<keyword evidence="6" id="KW-0804">Transcription</keyword>
<dbReference type="Gene3D" id="3.30.160.60">
    <property type="entry name" value="Classic Zinc Finger"/>
    <property type="match status" value="1"/>
</dbReference>
<dbReference type="SMART" id="SM00355">
    <property type="entry name" value="ZnF_C2H2"/>
    <property type="match status" value="2"/>
</dbReference>
<dbReference type="PANTHER" id="PTHR45988:SF92">
    <property type="entry name" value="C2H2 TYPE ZINC FINGER TRANSCRIPTION FACTOR FAMILY-RELATED"/>
    <property type="match status" value="1"/>
</dbReference>
<feature type="non-terminal residue" evidence="9">
    <location>
        <position position="87"/>
    </location>
</feature>
<comment type="caution">
    <text evidence="9">The sequence shown here is derived from an EMBL/GenBank/DDBJ whole genome shotgun (WGS) entry which is preliminary data.</text>
</comment>
<dbReference type="InterPro" id="IPR013087">
    <property type="entry name" value="Znf_C2H2_type"/>
</dbReference>
<dbReference type="GO" id="GO:0005634">
    <property type="term" value="C:nucleus"/>
    <property type="evidence" value="ECO:0007669"/>
    <property type="project" value="TreeGrafter"/>
</dbReference>
<evidence type="ECO:0000256" key="3">
    <source>
        <dbReference type="ARBA" id="ARBA00022771"/>
    </source>
</evidence>
<evidence type="ECO:0000256" key="5">
    <source>
        <dbReference type="ARBA" id="ARBA00023015"/>
    </source>
</evidence>
<dbReference type="AlphaFoldDB" id="S8D9S7"/>
<gene>
    <name evidence="9" type="ORF">M569_15396</name>
</gene>
<evidence type="ECO:0000256" key="1">
    <source>
        <dbReference type="ARBA" id="ARBA00022723"/>
    </source>
</evidence>
<dbReference type="EMBL" id="AUSU01008380">
    <property type="protein sequence ID" value="EPS59413.1"/>
    <property type="molecule type" value="Genomic_DNA"/>
</dbReference>
<feature type="non-terminal residue" evidence="9">
    <location>
        <position position="1"/>
    </location>
</feature>
<keyword evidence="10" id="KW-1185">Reference proteome</keyword>
<dbReference type="PROSITE" id="PS00028">
    <property type="entry name" value="ZINC_FINGER_C2H2_1"/>
    <property type="match status" value="2"/>
</dbReference>
<dbReference type="OrthoDB" id="913712at2759"/>
<sequence length="87" mass="9205">EAASRPYRCTACDRMFPSYQALGGHKASHRARPPVQAEDGGGVATAFNSFSGGGGGRLHECSICRRCFPTGQALGGHKRKHYEGVLG</sequence>
<evidence type="ECO:0000256" key="6">
    <source>
        <dbReference type="ARBA" id="ARBA00023163"/>
    </source>
</evidence>
<dbReference type="SUPFAM" id="SSF57667">
    <property type="entry name" value="beta-beta-alpha zinc fingers"/>
    <property type="match status" value="1"/>
</dbReference>
<dbReference type="Pfam" id="PF13912">
    <property type="entry name" value="zf-C2H2_6"/>
    <property type="match status" value="2"/>
</dbReference>
<accession>S8D9S7</accession>
<evidence type="ECO:0000256" key="2">
    <source>
        <dbReference type="ARBA" id="ARBA00022737"/>
    </source>
</evidence>
<feature type="domain" description="C2H2-type" evidence="8">
    <location>
        <begin position="7"/>
        <end position="34"/>
    </location>
</feature>
<keyword evidence="5" id="KW-0805">Transcription regulation</keyword>
<keyword evidence="2" id="KW-0677">Repeat</keyword>
<protein>
    <recommendedName>
        <fullName evidence="8">C2H2-type domain-containing protein</fullName>
    </recommendedName>
</protein>
<reference evidence="9 10" key="1">
    <citation type="journal article" date="2013" name="BMC Genomics">
        <title>The miniature genome of a carnivorous plant Genlisea aurea contains a low number of genes and short non-coding sequences.</title>
        <authorList>
            <person name="Leushkin E.V."/>
            <person name="Sutormin R.A."/>
            <person name="Nabieva E.R."/>
            <person name="Penin A.A."/>
            <person name="Kondrashov A.S."/>
            <person name="Logacheva M.D."/>
        </authorList>
    </citation>
    <scope>NUCLEOTIDE SEQUENCE [LARGE SCALE GENOMIC DNA]</scope>
</reference>
<keyword evidence="3 7" id="KW-0863">Zinc-finger</keyword>